<organism evidence="3 4">
    <name type="scientific">Streptomyces violaceusniger</name>
    <dbReference type="NCBI Taxonomy" id="68280"/>
    <lineage>
        <taxon>Bacteria</taxon>
        <taxon>Bacillati</taxon>
        <taxon>Actinomycetota</taxon>
        <taxon>Actinomycetes</taxon>
        <taxon>Kitasatosporales</taxon>
        <taxon>Streptomycetaceae</taxon>
        <taxon>Streptomyces</taxon>
        <taxon>Streptomyces violaceusniger group</taxon>
    </lineage>
</organism>
<dbReference type="InterPro" id="IPR051267">
    <property type="entry name" value="STEAP_metalloreductase"/>
</dbReference>
<evidence type="ECO:0000313" key="4">
    <source>
        <dbReference type="Proteomes" id="UP000301309"/>
    </source>
</evidence>
<dbReference type="InterPro" id="IPR036291">
    <property type="entry name" value="NAD(P)-bd_dom_sf"/>
</dbReference>
<gene>
    <name evidence="3" type="ORF">SVIO_110150</name>
</gene>
<evidence type="ECO:0000256" key="1">
    <source>
        <dbReference type="ARBA" id="ARBA00023002"/>
    </source>
</evidence>
<dbReference type="InterPro" id="IPR028939">
    <property type="entry name" value="P5C_Rdtase_cat_N"/>
</dbReference>
<evidence type="ECO:0000259" key="2">
    <source>
        <dbReference type="Pfam" id="PF03807"/>
    </source>
</evidence>
<dbReference type="SUPFAM" id="SSF51735">
    <property type="entry name" value="NAD(P)-binding Rossmann-fold domains"/>
    <property type="match status" value="1"/>
</dbReference>
<proteinExistence type="predicted"/>
<dbReference type="EMBL" id="BJHW01000002">
    <property type="protein sequence ID" value="GDY60392.1"/>
    <property type="molecule type" value="Genomic_DNA"/>
</dbReference>
<dbReference type="Proteomes" id="UP000301309">
    <property type="component" value="Unassembled WGS sequence"/>
</dbReference>
<comment type="caution">
    <text evidence="3">The sequence shown here is derived from an EMBL/GenBank/DDBJ whole genome shotgun (WGS) entry which is preliminary data.</text>
</comment>
<dbReference type="Pfam" id="PF03807">
    <property type="entry name" value="F420_oxidored"/>
    <property type="match status" value="1"/>
</dbReference>
<protein>
    <submittedName>
        <fullName evidence="3">NADP oxidoreductase</fullName>
    </submittedName>
</protein>
<reference evidence="3 4" key="1">
    <citation type="journal article" date="2020" name="Int. J. Syst. Evol. Microbiol.">
        <title>Reclassification of Streptomyces castelarensis and Streptomyces sporoclivatus as later heterotypic synonyms of Streptomyces antimycoticus.</title>
        <authorList>
            <person name="Komaki H."/>
            <person name="Tamura T."/>
        </authorList>
    </citation>
    <scope>NUCLEOTIDE SEQUENCE [LARGE SCALE GENOMIC DNA]</scope>
    <source>
        <strain evidence="3 4">NBRC 13459</strain>
    </source>
</reference>
<feature type="domain" description="Pyrroline-5-carboxylate reductase catalytic N-terminal" evidence="2">
    <location>
        <begin position="5"/>
        <end position="94"/>
    </location>
</feature>
<dbReference type="PANTHER" id="PTHR14239:SF10">
    <property type="entry name" value="REDUCTASE"/>
    <property type="match status" value="1"/>
</dbReference>
<dbReference type="AlphaFoldDB" id="A0A4D4LGG7"/>
<evidence type="ECO:0000313" key="3">
    <source>
        <dbReference type="EMBL" id="GDY60392.1"/>
    </source>
</evidence>
<name>A0A4D4LGG7_STRVO</name>
<dbReference type="PANTHER" id="PTHR14239">
    <property type="entry name" value="DUDULIN-RELATED"/>
    <property type="match status" value="1"/>
</dbReference>
<dbReference type="RefSeq" id="WP_137982213.1">
    <property type="nucleotide sequence ID" value="NZ_BAAASO010000052.1"/>
</dbReference>
<dbReference type="Gene3D" id="3.40.50.720">
    <property type="entry name" value="NAD(P)-binding Rossmann-like Domain"/>
    <property type="match status" value="1"/>
</dbReference>
<accession>A0A4D4LGG7</accession>
<dbReference type="GO" id="GO:0016491">
    <property type="term" value="F:oxidoreductase activity"/>
    <property type="evidence" value="ECO:0007669"/>
    <property type="project" value="UniProtKB-KW"/>
</dbReference>
<keyword evidence="1" id="KW-0560">Oxidoreductase</keyword>
<sequence>MATTVIGVGSIGKTVAQLLVSGKEPVVLASRDASQASALAEDLGDGATSATSVREAITQADTVVFAVWFDTMKELIAEHADLLAGKVVIDPSNPISLEGGKISRILPDGQSAGEVIASLLPSDAHFAKAFGTLNAGELAGGAHRTPQPAVLFYATDDDQAAAATERLITAAGFTPVKAGGVTASLRIEVFGDLHTIGGLNGKLVSEEEAKAAVAA</sequence>
<keyword evidence="4" id="KW-1185">Reference proteome</keyword>
<dbReference type="OrthoDB" id="5738121at2"/>